<protein>
    <submittedName>
        <fullName evidence="3">Uncharacterized protein</fullName>
    </submittedName>
</protein>
<dbReference type="Gene3D" id="2.10.230.10">
    <property type="entry name" value="Heat shock protein DnaJ, cysteine-rich domain"/>
    <property type="match status" value="1"/>
</dbReference>
<feature type="signal peptide" evidence="2">
    <location>
        <begin position="1"/>
        <end position="20"/>
    </location>
</feature>
<accession>D8LSD2</accession>
<sequence>MKKPCCILTLLALFCQSPQAFVPISSSQPRARLASAGSHRLSREARASPLSSCNIEGRGGRTAVQPTRRRNRGRGGTGKSRTATGGVRELRAGFDLPGLGALLEQSTRHHIPSAFTGGTVGVLGTLSAIQLKINEVKELTACPYCRSTGQLPCATCFGVGSISVLDTVASSNEVTTTTLTCPSCRGKGFITCVNCKGDGRGVPLFLNKKVSRDPESEIEDVGYA</sequence>
<dbReference type="OrthoDB" id="204875at2759"/>
<name>D8LSD2_ECTSI</name>
<reference evidence="3 4" key="1">
    <citation type="journal article" date="2010" name="Nature">
        <title>The Ectocarpus genome and the independent evolution of multicellularity in brown algae.</title>
        <authorList>
            <person name="Cock J.M."/>
            <person name="Sterck L."/>
            <person name="Rouze P."/>
            <person name="Scornet D."/>
            <person name="Allen A.E."/>
            <person name="Amoutzias G."/>
            <person name="Anthouard V."/>
            <person name="Artiguenave F."/>
            <person name="Aury J.M."/>
            <person name="Badger J.H."/>
            <person name="Beszteri B."/>
            <person name="Billiau K."/>
            <person name="Bonnet E."/>
            <person name="Bothwell J.H."/>
            <person name="Bowler C."/>
            <person name="Boyen C."/>
            <person name="Brownlee C."/>
            <person name="Carrano C.J."/>
            <person name="Charrier B."/>
            <person name="Cho G.Y."/>
            <person name="Coelho S.M."/>
            <person name="Collen J."/>
            <person name="Corre E."/>
            <person name="Da Silva C."/>
            <person name="Delage L."/>
            <person name="Delaroque N."/>
            <person name="Dittami S.M."/>
            <person name="Doulbeau S."/>
            <person name="Elias M."/>
            <person name="Farnham G."/>
            <person name="Gachon C.M."/>
            <person name="Gschloessl B."/>
            <person name="Heesch S."/>
            <person name="Jabbari K."/>
            <person name="Jubin C."/>
            <person name="Kawai H."/>
            <person name="Kimura K."/>
            <person name="Kloareg B."/>
            <person name="Kupper F.C."/>
            <person name="Lang D."/>
            <person name="Le Bail A."/>
            <person name="Leblanc C."/>
            <person name="Lerouge P."/>
            <person name="Lohr M."/>
            <person name="Lopez P.J."/>
            <person name="Martens C."/>
            <person name="Maumus F."/>
            <person name="Michel G."/>
            <person name="Miranda-Saavedra D."/>
            <person name="Morales J."/>
            <person name="Moreau H."/>
            <person name="Motomura T."/>
            <person name="Nagasato C."/>
            <person name="Napoli C.A."/>
            <person name="Nelson D.R."/>
            <person name="Nyvall-Collen P."/>
            <person name="Peters A.F."/>
            <person name="Pommier C."/>
            <person name="Potin P."/>
            <person name="Poulain J."/>
            <person name="Quesneville H."/>
            <person name="Read B."/>
            <person name="Rensing S.A."/>
            <person name="Ritter A."/>
            <person name="Rousvoal S."/>
            <person name="Samanta M."/>
            <person name="Samson G."/>
            <person name="Schroeder D.C."/>
            <person name="Segurens B."/>
            <person name="Strittmatter M."/>
            <person name="Tonon T."/>
            <person name="Tregear J.W."/>
            <person name="Valentin K."/>
            <person name="von Dassow P."/>
            <person name="Yamagishi T."/>
            <person name="Van de Peer Y."/>
            <person name="Wincker P."/>
        </authorList>
    </citation>
    <scope>NUCLEOTIDE SEQUENCE [LARGE SCALE GENOMIC DNA]</scope>
    <source>
        <strain evidence="4">Ec32 / CCAP1310/4</strain>
    </source>
</reference>
<proteinExistence type="predicted"/>
<evidence type="ECO:0000256" key="1">
    <source>
        <dbReference type="SAM" id="MobiDB-lite"/>
    </source>
</evidence>
<dbReference type="EMBL" id="FN648949">
    <property type="protein sequence ID" value="CBN75189.1"/>
    <property type="molecule type" value="Genomic_DNA"/>
</dbReference>
<gene>
    <name evidence="3" type="ORF">Esi_0072_0031</name>
</gene>
<dbReference type="InterPro" id="IPR036410">
    <property type="entry name" value="HSP_DnaJ_Cys-rich_dom_sf"/>
</dbReference>
<feature type="region of interest" description="Disordered" evidence="1">
    <location>
        <begin position="33"/>
        <end position="86"/>
    </location>
</feature>
<evidence type="ECO:0000256" key="2">
    <source>
        <dbReference type="SAM" id="SignalP"/>
    </source>
</evidence>
<dbReference type="PANTHER" id="PTHR15852">
    <property type="entry name" value="PLASTID TRANSCRIPTIONALLY ACTIVE PROTEIN"/>
    <property type="match status" value="1"/>
</dbReference>
<evidence type="ECO:0000313" key="4">
    <source>
        <dbReference type="Proteomes" id="UP000002630"/>
    </source>
</evidence>
<dbReference type="SUPFAM" id="SSF57938">
    <property type="entry name" value="DnaJ/Hsp40 cysteine-rich domain"/>
    <property type="match status" value="1"/>
</dbReference>
<keyword evidence="4" id="KW-1185">Reference proteome</keyword>
<keyword evidence="2" id="KW-0732">Signal</keyword>
<dbReference type="InParanoid" id="D8LSD2"/>
<dbReference type="AlphaFoldDB" id="D8LSD2"/>
<evidence type="ECO:0000313" key="3">
    <source>
        <dbReference type="EMBL" id="CBN75189.1"/>
    </source>
</evidence>
<feature type="chain" id="PRO_5003117530" evidence="2">
    <location>
        <begin position="21"/>
        <end position="224"/>
    </location>
</feature>
<dbReference type="PANTHER" id="PTHR15852:SF54">
    <property type="entry name" value="PROTEIN SSUH2 HOMOLOG"/>
    <property type="match status" value="1"/>
</dbReference>
<organism evidence="3 4">
    <name type="scientific">Ectocarpus siliculosus</name>
    <name type="common">Brown alga</name>
    <name type="synonym">Conferva siliculosa</name>
    <dbReference type="NCBI Taxonomy" id="2880"/>
    <lineage>
        <taxon>Eukaryota</taxon>
        <taxon>Sar</taxon>
        <taxon>Stramenopiles</taxon>
        <taxon>Ochrophyta</taxon>
        <taxon>PX clade</taxon>
        <taxon>Phaeophyceae</taxon>
        <taxon>Ectocarpales</taxon>
        <taxon>Ectocarpaceae</taxon>
        <taxon>Ectocarpus</taxon>
    </lineage>
</organism>
<dbReference type="EMBL" id="FN649736">
    <property type="protein sequence ID" value="CBN75189.1"/>
    <property type="molecule type" value="Genomic_DNA"/>
</dbReference>
<dbReference type="Proteomes" id="UP000002630">
    <property type="component" value="Linkage Group LG11"/>
</dbReference>